<dbReference type="InterPro" id="IPR000305">
    <property type="entry name" value="GIY-YIG_endonuc"/>
</dbReference>
<name>A0A1B7KSL5_PARTM</name>
<dbReference type="OrthoDB" id="2974009at2"/>
<reference evidence="3" key="1">
    <citation type="submission" date="2016-05" db="EMBL/GenBank/DDBJ databases">
        <authorList>
            <person name="Wang W."/>
            <person name="Zhu L."/>
        </authorList>
    </citation>
    <scope>NUCLEOTIDE SEQUENCE [LARGE SCALE GENOMIC DNA]</scope>
    <source>
        <strain evidence="3">W-2</strain>
    </source>
</reference>
<organism evidence="2 3">
    <name type="scientific">Parageobacillus thermoglucosidasius</name>
    <name type="common">Geobacillus thermoglucosidasius</name>
    <dbReference type="NCBI Taxonomy" id="1426"/>
    <lineage>
        <taxon>Bacteria</taxon>
        <taxon>Bacillati</taxon>
        <taxon>Bacillota</taxon>
        <taxon>Bacilli</taxon>
        <taxon>Bacillales</taxon>
        <taxon>Anoxybacillaceae</taxon>
        <taxon>Parageobacillus</taxon>
    </lineage>
</organism>
<dbReference type="EMBL" id="LXMA01000016">
    <property type="protein sequence ID" value="OAT73067.1"/>
    <property type="molecule type" value="Genomic_DNA"/>
</dbReference>
<evidence type="ECO:0000259" key="1">
    <source>
        <dbReference type="PROSITE" id="PS50164"/>
    </source>
</evidence>
<sequence length="177" mass="20768">MKKYTYSKGFNVTSLEGVTGVYMFREECGDIVYVGSCRGDFKNRLNSHYYHPSQKLTDDVRYMYVLIVEPHMDSVLHVLEHLLIWYFNPSKNDALWFFGGSEEDVKRIAKENNLHIRGSIEEFLLSFECVLIEREWDDNFEYKRYGEQEQIDSKKVRCTGTLDCLCLRCLVKANSTG</sequence>
<gene>
    <name evidence="2" type="ORF">A7K69_19060</name>
</gene>
<dbReference type="AlphaFoldDB" id="A0A1B7KSL5"/>
<comment type="caution">
    <text evidence="2">The sequence shown here is derived from an EMBL/GenBank/DDBJ whole genome shotgun (WGS) entry which is preliminary data.</text>
</comment>
<dbReference type="SUPFAM" id="SSF82771">
    <property type="entry name" value="GIY-YIG endonuclease"/>
    <property type="match status" value="1"/>
</dbReference>
<feature type="domain" description="GIY-YIG" evidence="1">
    <location>
        <begin position="17"/>
        <end position="93"/>
    </location>
</feature>
<protein>
    <recommendedName>
        <fullName evidence="1">GIY-YIG domain-containing protein</fullName>
    </recommendedName>
</protein>
<dbReference type="PROSITE" id="PS50164">
    <property type="entry name" value="GIY_YIG"/>
    <property type="match status" value="1"/>
</dbReference>
<dbReference type="InterPro" id="IPR035901">
    <property type="entry name" value="GIY-YIG_endonuc_sf"/>
</dbReference>
<proteinExistence type="predicted"/>
<evidence type="ECO:0000313" key="3">
    <source>
        <dbReference type="Proteomes" id="UP000078290"/>
    </source>
</evidence>
<dbReference type="Proteomes" id="UP000078290">
    <property type="component" value="Unassembled WGS sequence"/>
</dbReference>
<evidence type="ECO:0000313" key="2">
    <source>
        <dbReference type="EMBL" id="OAT73067.1"/>
    </source>
</evidence>
<accession>A0A1B7KSL5</accession>
<dbReference type="RefSeq" id="WP_064551428.1">
    <property type="nucleotide sequence ID" value="NZ_LXMA01000016.1"/>
</dbReference>